<dbReference type="PANTHER" id="PTHR11236">
    <property type="entry name" value="AMINOBENZOATE/ANTHRANILATE SYNTHASE"/>
    <property type="match status" value="1"/>
</dbReference>
<evidence type="ECO:0000313" key="7">
    <source>
        <dbReference type="Proteomes" id="UP001432128"/>
    </source>
</evidence>
<dbReference type="GO" id="GO:0043904">
    <property type="term" value="F:isochorismate pyruvate lyase activity"/>
    <property type="evidence" value="ECO:0007669"/>
    <property type="project" value="UniProtKB-EC"/>
</dbReference>
<dbReference type="InterPro" id="IPR005801">
    <property type="entry name" value="ADC_synthase"/>
</dbReference>
<evidence type="ECO:0000256" key="1">
    <source>
        <dbReference type="ARBA" id="ARBA00001946"/>
    </source>
</evidence>
<organism evidence="6 7">
    <name type="scientific">Williamsia herbipolensis</name>
    <dbReference type="NCBI Taxonomy" id="1603258"/>
    <lineage>
        <taxon>Bacteria</taxon>
        <taxon>Bacillati</taxon>
        <taxon>Actinomycetota</taxon>
        <taxon>Actinomycetes</taxon>
        <taxon>Mycobacteriales</taxon>
        <taxon>Nocardiaceae</taxon>
        <taxon>Williamsia</taxon>
    </lineage>
</organism>
<dbReference type="NCBIfam" id="TIGR03494">
    <property type="entry name" value="salicyl_syn"/>
    <property type="match status" value="1"/>
</dbReference>
<keyword evidence="3" id="KW-0460">Magnesium</keyword>
<dbReference type="InterPro" id="IPR019996">
    <property type="entry name" value="Salicylate_synthase"/>
</dbReference>
<dbReference type="RefSeq" id="WP_328856771.1">
    <property type="nucleotide sequence ID" value="NZ_CP108021.1"/>
</dbReference>
<dbReference type="EC" id="4.2.99.21" evidence="6"/>
<gene>
    <name evidence="6" type="ORF">OG579_16175</name>
</gene>
<dbReference type="Pfam" id="PF00425">
    <property type="entry name" value="Chorismate_bind"/>
    <property type="match status" value="1"/>
</dbReference>
<comment type="cofactor">
    <cofactor evidence="1">
        <name>Mg(2+)</name>
        <dbReference type="ChEBI" id="CHEBI:18420"/>
    </cofactor>
</comment>
<dbReference type="GO" id="GO:0046872">
    <property type="term" value="F:metal ion binding"/>
    <property type="evidence" value="ECO:0007669"/>
    <property type="project" value="UniProtKB-KW"/>
</dbReference>
<evidence type="ECO:0000313" key="6">
    <source>
        <dbReference type="EMBL" id="WUM19237.1"/>
    </source>
</evidence>
<dbReference type="GO" id="GO:0008909">
    <property type="term" value="F:isochorismate synthase activity"/>
    <property type="evidence" value="ECO:0007669"/>
    <property type="project" value="InterPro"/>
</dbReference>
<reference evidence="6 7" key="1">
    <citation type="submission" date="2022-10" db="EMBL/GenBank/DDBJ databases">
        <title>The complete genomes of actinobacterial strains from the NBC collection.</title>
        <authorList>
            <person name="Joergensen T.S."/>
            <person name="Alvarez Arevalo M."/>
            <person name="Sterndorff E.B."/>
            <person name="Faurdal D."/>
            <person name="Vuksanovic O."/>
            <person name="Mourched A.-S."/>
            <person name="Charusanti P."/>
            <person name="Shaw S."/>
            <person name="Blin K."/>
            <person name="Weber T."/>
        </authorList>
    </citation>
    <scope>NUCLEOTIDE SEQUENCE [LARGE SCALE GENOMIC DNA]</scope>
    <source>
        <strain evidence="6 7">NBC_00319</strain>
    </source>
</reference>
<dbReference type="KEGG" id="whr:OG579_16175"/>
<keyword evidence="7" id="KW-1185">Reference proteome</keyword>
<dbReference type="PRINTS" id="PR00095">
    <property type="entry name" value="ANTSNTHASEI"/>
</dbReference>
<dbReference type="PANTHER" id="PTHR11236:SF48">
    <property type="entry name" value="ISOCHORISMATE SYNTHASE MENF"/>
    <property type="match status" value="1"/>
</dbReference>
<keyword evidence="4 6" id="KW-0456">Lyase</keyword>
<protein>
    <submittedName>
        <fullName evidence="6">Salicylate synthase</fullName>
        <ecNumber evidence="6">4.2.99.21</ecNumber>
    </submittedName>
</protein>
<feature type="domain" description="Chorismate-utilising enzyme C-terminal" evidence="5">
    <location>
        <begin position="176"/>
        <end position="430"/>
    </location>
</feature>
<evidence type="ECO:0000256" key="3">
    <source>
        <dbReference type="ARBA" id="ARBA00022842"/>
    </source>
</evidence>
<dbReference type="Gene3D" id="3.60.120.10">
    <property type="entry name" value="Anthranilate synthase"/>
    <property type="match status" value="1"/>
</dbReference>
<sequence>MSLTFDAAPLDTPTLDHSGEAARVIAAWAAAGEFGDHVAYERDRRWTFAAGVRSRIVLTRNEIRIEDGEHESTETWTGEPADALRKAVSSLPTGGDWRVYGWVGFDFCAARHGLLDHVAADAVLAHLIVPEFEAHVDADGIDTGTADPTRAGRLRELARAAADPAGSREVDVDTDTDDYRGRVATSIGEIAAGRYHKVIMSREVSIPFAVDIPATYARGRAANTPARSFLLSLGGLSAAGFSPELVVAVDAEGVVVTEPLAGTRALGESAEADLAARDDLLSDGKEIAEHAMSVRACVDEIASVSRSGSTTVDEFMEVRRRGSVQHLASTVSGRLDAGVDAWDALAVLFPSITASGIPKAPALEAIYRLEPTSRGLYSGAVMTASSTGELEATLALRTIFADSEHAWLRAGAGIVAASTPDREFTETCEKLRSVAPYVVPAR</sequence>
<evidence type="ECO:0000256" key="4">
    <source>
        <dbReference type="ARBA" id="ARBA00023239"/>
    </source>
</evidence>
<dbReference type="GO" id="GO:0000162">
    <property type="term" value="P:L-tryptophan biosynthetic process"/>
    <property type="evidence" value="ECO:0007669"/>
    <property type="project" value="TreeGrafter"/>
</dbReference>
<dbReference type="Proteomes" id="UP001432128">
    <property type="component" value="Chromosome"/>
</dbReference>
<name>A0AAU4JZP1_9NOCA</name>
<dbReference type="EMBL" id="CP108021">
    <property type="protein sequence ID" value="WUM19237.1"/>
    <property type="molecule type" value="Genomic_DNA"/>
</dbReference>
<dbReference type="AlphaFoldDB" id="A0AAU4JZP1"/>
<keyword evidence="2" id="KW-0479">Metal-binding</keyword>
<accession>A0AAU4JZP1</accession>
<dbReference type="SUPFAM" id="SSF56322">
    <property type="entry name" value="ADC synthase"/>
    <property type="match status" value="1"/>
</dbReference>
<evidence type="ECO:0000259" key="5">
    <source>
        <dbReference type="Pfam" id="PF00425"/>
    </source>
</evidence>
<evidence type="ECO:0000256" key="2">
    <source>
        <dbReference type="ARBA" id="ARBA00022723"/>
    </source>
</evidence>
<dbReference type="GO" id="GO:0016833">
    <property type="term" value="F:oxo-acid-lyase activity"/>
    <property type="evidence" value="ECO:0007669"/>
    <property type="project" value="InterPro"/>
</dbReference>
<proteinExistence type="predicted"/>
<dbReference type="InterPro" id="IPR019999">
    <property type="entry name" value="Anth_synth_I-like"/>
</dbReference>
<dbReference type="InterPro" id="IPR015890">
    <property type="entry name" value="Chorismate_C"/>
</dbReference>